<dbReference type="Proteomes" id="UP001296967">
    <property type="component" value="Unassembled WGS sequence"/>
</dbReference>
<gene>
    <name evidence="1" type="ORF">CCR82_00410</name>
</gene>
<dbReference type="AlphaFoldDB" id="A0AAJ0XER8"/>
<evidence type="ECO:0000313" key="1">
    <source>
        <dbReference type="EMBL" id="MBK5929040.1"/>
    </source>
</evidence>
<dbReference type="EMBL" id="NHSF01000005">
    <property type="protein sequence ID" value="MBK5929040.1"/>
    <property type="molecule type" value="Genomic_DNA"/>
</dbReference>
<name>A0AAJ0XER8_HALSE</name>
<organism evidence="1 2">
    <name type="scientific">Halochromatium salexigens</name>
    <name type="common">Chromatium salexigens</name>
    <dbReference type="NCBI Taxonomy" id="49447"/>
    <lineage>
        <taxon>Bacteria</taxon>
        <taxon>Pseudomonadati</taxon>
        <taxon>Pseudomonadota</taxon>
        <taxon>Gammaproteobacteria</taxon>
        <taxon>Chromatiales</taxon>
        <taxon>Chromatiaceae</taxon>
        <taxon>Halochromatium</taxon>
    </lineage>
</organism>
<keyword evidence="2" id="KW-1185">Reference proteome</keyword>
<evidence type="ECO:0000313" key="2">
    <source>
        <dbReference type="Proteomes" id="UP001296967"/>
    </source>
</evidence>
<comment type="caution">
    <text evidence="1">The sequence shown here is derived from an EMBL/GenBank/DDBJ whole genome shotgun (WGS) entry which is preliminary data.</text>
</comment>
<accession>A0AAJ0XER8</accession>
<protein>
    <submittedName>
        <fullName evidence="1">Uncharacterized protein</fullName>
    </submittedName>
</protein>
<reference evidence="1" key="1">
    <citation type="submission" date="2017-05" db="EMBL/GenBank/DDBJ databases">
        <authorList>
            <person name="Imhoff J.F."/>
            <person name="Rahn T."/>
            <person name="Kuenzel S."/>
            <person name="Neulinger S.C."/>
        </authorList>
    </citation>
    <scope>NUCLEOTIDE SEQUENCE</scope>
    <source>
        <strain evidence="1">DSM 4395</strain>
    </source>
</reference>
<proteinExistence type="predicted"/>
<reference evidence="1" key="2">
    <citation type="journal article" date="2020" name="Microorganisms">
        <title>Osmotic Adaptation and Compatible Solute Biosynthesis of Phototrophic Bacteria as Revealed from Genome Analyses.</title>
        <authorList>
            <person name="Imhoff J.F."/>
            <person name="Rahn T."/>
            <person name="Kunzel S."/>
            <person name="Keller A."/>
            <person name="Neulinger S.C."/>
        </authorList>
    </citation>
    <scope>NUCLEOTIDE SEQUENCE</scope>
    <source>
        <strain evidence="1">DSM 4395</strain>
    </source>
</reference>
<sequence length="59" mass="6249">MRAVTKSAPRTLVERIDSGLMDGAQSVRPKDLLMRGLAAQCAIHAPHSGLHDAGLMPLS</sequence>